<protein>
    <submittedName>
        <fullName evidence="1">Transcriptional regulator with XRE-family HTH domain</fullName>
    </submittedName>
</protein>
<accession>A0A840XKR4</accession>
<evidence type="ECO:0000313" key="2">
    <source>
        <dbReference type="Proteomes" id="UP000552883"/>
    </source>
</evidence>
<dbReference type="AlphaFoldDB" id="A0A840XKR4"/>
<organism evidence="1 2">
    <name type="scientific">Microcella frigidaquae</name>
    <dbReference type="NCBI Taxonomy" id="424758"/>
    <lineage>
        <taxon>Bacteria</taxon>
        <taxon>Bacillati</taxon>
        <taxon>Actinomycetota</taxon>
        <taxon>Actinomycetes</taxon>
        <taxon>Micrococcales</taxon>
        <taxon>Microbacteriaceae</taxon>
        <taxon>Microcella</taxon>
    </lineage>
</organism>
<dbReference type="Proteomes" id="UP000552883">
    <property type="component" value="Unassembled WGS sequence"/>
</dbReference>
<sequence length="89" mass="9908">MSTTAWVPSTADFATRLAMVRQRMGWNLKEAAVECELGVNDWARWEGGMMPRNFTEAVMHISARTGVDMFWLMTGQAPAIATAESRPSD</sequence>
<reference evidence="1 2" key="1">
    <citation type="submission" date="2020-08" db="EMBL/GenBank/DDBJ databases">
        <title>Sequencing the genomes of 1000 actinobacteria strains.</title>
        <authorList>
            <person name="Klenk H.-P."/>
        </authorList>
    </citation>
    <scope>NUCLEOTIDE SEQUENCE [LARGE SCALE GENOMIC DNA]</scope>
    <source>
        <strain evidence="1 2">DSM 23889</strain>
    </source>
</reference>
<keyword evidence="2" id="KW-1185">Reference proteome</keyword>
<gene>
    <name evidence="1" type="ORF">BJ959_000744</name>
</gene>
<dbReference type="EMBL" id="JACHBS010000001">
    <property type="protein sequence ID" value="MBB5617248.1"/>
    <property type="molecule type" value="Genomic_DNA"/>
</dbReference>
<dbReference type="SUPFAM" id="SSF47413">
    <property type="entry name" value="lambda repressor-like DNA-binding domains"/>
    <property type="match status" value="1"/>
</dbReference>
<dbReference type="RefSeq" id="WP_153982514.1">
    <property type="nucleotide sequence ID" value="NZ_BAAANZ010000009.1"/>
</dbReference>
<name>A0A840XKR4_9MICO</name>
<dbReference type="InterPro" id="IPR010982">
    <property type="entry name" value="Lambda_DNA-bd_dom_sf"/>
</dbReference>
<proteinExistence type="predicted"/>
<comment type="caution">
    <text evidence="1">The sequence shown here is derived from an EMBL/GenBank/DDBJ whole genome shotgun (WGS) entry which is preliminary data.</text>
</comment>
<dbReference type="Gene3D" id="1.10.260.40">
    <property type="entry name" value="lambda repressor-like DNA-binding domains"/>
    <property type="match status" value="1"/>
</dbReference>
<evidence type="ECO:0000313" key="1">
    <source>
        <dbReference type="EMBL" id="MBB5617248.1"/>
    </source>
</evidence>
<dbReference type="GO" id="GO:0003677">
    <property type="term" value="F:DNA binding"/>
    <property type="evidence" value="ECO:0007669"/>
    <property type="project" value="InterPro"/>
</dbReference>
<dbReference type="OrthoDB" id="5122463at2"/>